<evidence type="ECO:0000259" key="1">
    <source>
        <dbReference type="PROSITE" id="PS51459"/>
    </source>
</evidence>
<dbReference type="PANTHER" id="PTHR13504">
    <property type="entry name" value="FIDO DOMAIN-CONTAINING PROTEIN DDB_G0283145"/>
    <property type="match status" value="1"/>
</dbReference>
<dbReference type="EMBL" id="BAABHM010000010">
    <property type="protein sequence ID" value="GAA4698582.1"/>
    <property type="molecule type" value="Genomic_DNA"/>
</dbReference>
<dbReference type="InterPro" id="IPR003812">
    <property type="entry name" value="Fido"/>
</dbReference>
<dbReference type="PROSITE" id="PS51459">
    <property type="entry name" value="FIDO"/>
    <property type="match status" value="1"/>
</dbReference>
<dbReference type="InterPro" id="IPR025758">
    <property type="entry name" value="Fic/DOC_N"/>
</dbReference>
<dbReference type="InterPro" id="IPR040198">
    <property type="entry name" value="Fido_containing"/>
</dbReference>
<comment type="caution">
    <text evidence="2">The sequence shown here is derived from an EMBL/GenBank/DDBJ whole genome shotgun (WGS) entry which is preliminary data.</text>
</comment>
<accession>A0ABP8X099</accession>
<evidence type="ECO:0000313" key="2">
    <source>
        <dbReference type="EMBL" id="GAA4698582.1"/>
    </source>
</evidence>
<keyword evidence="3" id="KW-1185">Reference proteome</keyword>
<organism evidence="2 3">
    <name type="scientific">Promicromonospora umidemergens</name>
    <dbReference type="NCBI Taxonomy" id="629679"/>
    <lineage>
        <taxon>Bacteria</taxon>
        <taxon>Bacillati</taxon>
        <taxon>Actinomycetota</taxon>
        <taxon>Actinomycetes</taxon>
        <taxon>Micrococcales</taxon>
        <taxon>Promicromonosporaceae</taxon>
        <taxon>Promicromonospora</taxon>
    </lineage>
</organism>
<dbReference type="Proteomes" id="UP001500843">
    <property type="component" value="Unassembled WGS sequence"/>
</dbReference>
<protein>
    <submittedName>
        <fullName evidence="2">Fic family protein</fullName>
    </submittedName>
</protein>
<feature type="domain" description="Fido" evidence="1">
    <location>
        <begin position="138"/>
        <end position="290"/>
    </location>
</feature>
<gene>
    <name evidence="2" type="ORF">GCM10023198_18840</name>
</gene>
<sequence>MELARFSDSPLGYLVPITGHDARHSRAFSHHAFVANPLGRAPDLDTETWRVAARAGRALARLDQASRQIPNPGLLRQPTLRREAQSTSALEGTYAPIEDVLAAESASASPMGSDLQEVMNYVAAADAAFSWVQRYGRVAVPLLEDAQRTLVSGTAADTSDAGKVRTTQVVIGSPSGRVEDARFIPMPPEHGIQPALRDLTDWINATEDHDPVVAAAMAHYQFETIHPFNDGNGRVGRMLIVLHLLVAGVLSEPLLTVSPWFEARRSEYQEHLARVSATGEWGPWIRFFSTGLEASAIDTADRVDRMLKIRDGYIGRLQNANVRSALARDIVDVLVETPIVTAPGLARRFDRSLQGVHNALEKLVGLEVLQRPAGMQKLRFVSSDLLATITDA</sequence>
<evidence type="ECO:0000313" key="3">
    <source>
        <dbReference type="Proteomes" id="UP001500843"/>
    </source>
</evidence>
<proteinExistence type="predicted"/>
<dbReference type="RefSeq" id="WP_253877413.1">
    <property type="nucleotide sequence ID" value="NZ_BAABHM010000010.1"/>
</dbReference>
<name>A0ABP8X099_9MICO</name>
<dbReference type="InterPro" id="IPR036597">
    <property type="entry name" value="Fido-like_dom_sf"/>
</dbReference>
<dbReference type="Gene3D" id="1.10.3290.10">
    <property type="entry name" value="Fido-like domain"/>
    <property type="match status" value="1"/>
</dbReference>
<dbReference type="PANTHER" id="PTHR13504:SF38">
    <property type="entry name" value="FIDO DOMAIN-CONTAINING PROTEIN"/>
    <property type="match status" value="1"/>
</dbReference>
<dbReference type="SUPFAM" id="SSF140931">
    <property type="entry name" value="Fic-like"/>
    <property type="match status" value="1"/>
</dbReference>
<reference evidence="3" key="1">
    <citation type="journal article" date="2019" name="Int. J. Syst. Evol. Microbiol.">
        <title>The Global Catalogue of Microorganisms (GCM) 10K type strain sequencing project: providing services to taxonomists for standard genome sequencing and annotation.</title>
        <authorList>
            <consortium name="The Broad Institute Genomics Platform"/>
            <consortium name="The Broad Institute Genome Sequencing Center for Infectious Disease"/>
            <person name="Wu L."/>
            <person name="Ma J."/>
        </authorList>
    </citation>
    <scope>NUCLEOTIDE SEQUENCE [LARGE SCALE GENOMIC DNA]</scope>
    <source>
        <strain evidence="3">JCM 17975</strain>
    </source>
</reference>
<dbReference type="Pfam" id="PF13784">
    <property type="entry name" value="Fic_N"/>
    <property type="match status" value="1"/>
</dbReference>
<dbReference type="Pfam" id="PF02661">
    <property type="entry name" value="Fic"/>
    <property type="match status" value="1"/>
</dbReference>